<dbReference type="Proteomes" id="UP000075420">
    <property type="component" value="Unassembled WGS sequence"/>
</dbReference>
<feature type="compositionally biased region" description="Polar residues" evidence="1">
    <location>
        <begin position="16"/>
        <end position="32"/>
    </location>
</feature>
<sequence length="101" mass="10607">MLLDENGEMVPGQWAGSPQPNQHDILTGTNRDGTLRAGQTCADWTSEAANMTAWVGHPDGTGPIQSTADMYRPWNAVHSNGSCADTAPGGGNGRVYCFAAD</sequence>
<dbReference type="EMBL" id="JELY01003516">
    <property type="protein sequence ID" value="KYF48302.1"/>
    <property type="molecule type" value="Genomic_DNA"/>
</dbReference>
<reference evidence="2 3" key="1">
    <citation type="submission" date="2014-02" db="EMBL/GenBank/DDBJ databases">
        <title>The small core and large imbalanced accessory genome model reveals a collaborative survival strategy of Sorangium cellulosum strains in nature.</title>
        <authorList>
            <person name="Han K."/>
            <person name="Peng R."/>
            <person name="Blom J."/>
            <person name="Li Y.-Z."/>
        </authorList>
    </citation>
    <scope>NUCLEOTIDE SEQUENCE [LARGE SCALE GENOMIC DNA]</scope>
    <source>
        <strain evidence="2 3">So0157-25</strain>
    </source>
</reference>
<evidence type="ECO:0008006" key="4">
    <source>
        <dbReference type="Google" id="ProtNLM"/>
    </source>
</evidence>
<proteinExistence type="predicted"/>
<evidence type="ECO:0000313" key="2">
    <source>
        <dbReference type="EMBL" id="KYF48302.1"/>
    </source>
</evidence>
<dbReference type="InterPro" id="IPR016186">
    <property type="entry name" value="C-type_lectin-like/link_sf"/>
</dbReference>
<organism evidence="2 3">
    <name type="scientific">Sorangium cellulosum</name>
    <name type="common">Polyangium cellulosum</name>
    <dbReference type="NCBI Taxonomy" id="56"/>
    <lineage>
        <taxon>Bacteria</taxon>
        <taxon>Pseudomonadati</taxon>
        <taxon>Myxococcota</taxon>
        <taxon>Polyangia</taxon>
        <taxon>Polyangiales</taxon>
        <taxon>Polyangiaceae</taxon>
        <taxon>Sorangium</taxon>
    </lineage>
</organism>
<dbReference type="Gene3D" id="3.10.100.10">
    <property type="entry name" value="Mannose-Binding Protein A, subunit A"/>
    <property type="match status" value="1"/>
</dbReference>
<name>A0A150P140_SORCE</name>
<feature type="region of interest" description="Disordered" evidence="1">
    <location>
        <begin position="1"/>
        <end position="36"/>
    </location>
</feature>
<evidence type="ECO:0000313" key="3">
    <source>
        <dbReference type="Proteomes" id="UP000075420"/>
    </source>
</evidence>
<protein>
    <recommendedName>
        <fullName evidence="4">Lectin</fullName>
    </recommendedName>
</protein>
<evidence type="ECO:0000256" key="1">
    <source>
        <dbReference type="SAM" id="MobiDB-lite"/>
    </source>
</evidence>
<dbReference type="AlphaFoldDB" id="A0A150P140"/>
<gene>
    <name evidence="2" type="ORF">BE08_30430</name>
</gene>
<accession>A0A150P140</accession>
<comment type="caution">
    <text evidence="2">The sequence shown here is derived from an EMBL/GenBank/DDBJ whole genome shotgun (WGS) entry which is preliminary data.</text>
</comment>